<gene>
    <name evidence="2" type="ORF">FIV50_08455</name>
</gene>
<dbReference type="Pfam" id="PF06197">
    <property type="entry name" value="DUF998"/>
    <property type="match status" value="1"/>
</dbReference>
<accession>A0A4Y5YQX0</accession>
<feature type="transmembrane region" description="Helical" evidence="1">
    <location>
        <begin position="165"/>
        <end position="186"/>
    </location>
</feature>
<reference evidence="2 3" key="1">
    <citation type="submission" date="2019-06" db="EMBL/GenBank/DDBJ databases">
        <title>Complete genome of Microbacterium foliorum M2.</title>
        <authorList>
            <person name="Cao G."/>
        </authorList>
    </citation>
    <scope>NUCLEOTIDE SEQUENCE [LARGE SCALE GENOMIC DNA]</scope>
    <source>
        <strain evidence="2 3">M2</strain>
    </source>
</reference>
<feature type="transmembrane region" description="Helical" evidence="1">
    <location>
        <begin position="264"/>
        <end position="289"/>
    </location>
</feature>
<feature type="transmembrane region" description="Helical" evidence="1">
    <location>
        <begin position="131"/>
        <end position="153"/>
    </location>
</feature>
<keyword evidence="1" id="KW-1133">Transmembrane helix</keyword>
<keyword evidence="1" id="KW-0812">Transmembrane</keyword>
<dbReference type="EMBL" id="CP041040">
    <property type="protein sequence ID" value="QDE34819.1"/>
    <property type="molecule type" value="Genomic_DNA"/>
</dbReference>
<dbReference type="Proteomes" id="UP000316125">
    <property type="component" value="Chromosome"/>
</dbReference>
<dbReference type="AlphaFoldDB" id="A0A4Y5YQX0"/>
<dbReference type="OrthoDB" id="3225559at2"/>
<evidence type="ECO:0000313" key="3">
    <source>
        <dbReference type="Proteomes" id="UP000316125"/>
    </source>
</evidence>
<feature type="transmembrane region" description="Helical" evidence="1">
    <location>
        <begin position="63"/>
        <end position="82"/>
    </location>
</feature>
<feature type="transmembrane region" description="Helical" evidence="1">
    <location>
        <begin position="240"/>
        <end position="258"/>
    </location>
</feature>
<feature type="transmembrane region" description="Helical" evidence="1">
    <location>
        <begin position="298"/>
        <end position="320"/>
    </location>
</feature>
<feature type="transmembrane region" description="Helical" evidence="1">
    <location>
        <begin position="326"/>
        <end position="343"/>
    </location>
</feature>
<name>A0A4Y5YQX0_9MICO</name>
<proteinExistence type="predicted"/>
<organism evidence="2 3">
    <name type="scientific">Microbacterium foliorum</name>
    <dbReference type="NCBI Taxonomy" id="104336"/>
    <lineage>
        <taxon>Bacteria</taxon>
        <taxon>Bacillati</taxon>
        <taxon>Actinomycetota</taxon>
        <taxon>Actinomycetes</taxon>
        <taxon>Micrococcales</taxon>
        <taxon>Microbacteriaceae</taxon>
        <taxon>Microbacterium</taxon>
    </lineage>
</organism>
<evidence type="ECO:0000313" key="2">
    <source>
        <dbReference type="EMBL" id="QDE34819.1"/>
    </source>
</evidence>
<keyword evidence="1" id="KW-0472">Membrane</keyword>
<evidence type="ECO:0000256" key="1">
    <source>
        <dbReference type="SAM" id="Phobius"/>
    </source>
</evidence>
<feature type="transmembrane region" description="Helical" evidence="1">
    <location>
        <begin position="103"/>
        <end position="125"/>
    </location>
</feature>
<sequence>MDSTTARADTLAVARSSLNTGMRERARETIGLQTSVVAFLIVAITALPVFGFGSASIAGPGSVGQYAAIASGAAAAVTFIVGRVIVAPAHERNGSALGRAIDLSALTLAHAIIALLAWTLIAVILNEGLVGAVVFPLPVLLLSGAAAGLTAYVSYFSSTHLDLQLFATVLAVFLAVGVLASMLTASDPNWWKDNLSALGMTDDLSAKTFNLTLIIAGVMVTSLARYATSALPTTQGGARAVRTCLVLIGAFLACVGIFPVDQHFALHTSVASGMAVSFGVLVISLRWWLPGVSTTFQLLGYVFVATVVVLAVLFAVGYYTLTAVELIVGVMVFAWIVLFIRAADALARDAHAAGAV</sequence>
<dbReference type="InterPro" id="IPR009339">
    <property type="entry name" value="DUF998"/>
</dbReference>
<feature type="transmembrane region" description="Helical" evidence="1">
    <location>
        <begin position="206"/>
        <end position="228"/>
    </location>
</feature>
<feature type="transmembrane region" description="Helical" evidence="1">
    <location>
        <begin position="30"/>
        <end position="51"/>
    </location>
</feature>
<protein>
    <submittedName>
        <fullName evidence="2">DUF998 domain-containing protein</fullName>
    </submittedName>
</protein>
<dbReference type="RefSeq" id="WP_140037054.1">
    <property type="nucleotide sequence ID" value="NZ_CP041040.1"/>
</dbReference>